<gene>
    <name evidence="1" type="ORF">ASIM_LOCUS20256</name>
</gene>
<dbReference type="GO" id="GO:0008202">
    <property type="term" value="P:steroid metabolic process"/>
    <property type="evidence" value="ECO:0007669"/>
    <property type="project" value="TreeGrafter"/>
</dbReference>
<dbReference type="OrthoDB" id="2102561at2759"/>
<evidence type="ECO:0000313" key="2">
    <source>
        <dbReference type="Proteomes" id="UP000267096"/>
    </source>
</evidence>
<dbReference type="WBParaSite" id="ASIM_0002087701-mRNA-1">
    <property type="protein sequence ID" value="ASIM_0002087701-mRNA-1"/>
    <property type="gene ID" value="ASIM_0002087701"/>
</dbReference>
<keyword evidence="2" id="KW-1185">Reference proteome</keyword>
<dbReference type="AlphaFoldDB" id="A0A0M3KIQ8"/>
<dbReference type="SUPFAM" id="SSF51735">
    <property type="entry name" value="NAD(P)-binding Rossmann-fold domains"/>
    <property type="match status" value="1"/>
</dbReference>
<dbReference type="PANTHER" id="PTHR43313">
    <property type="entry name" value="SHORT-CHAIN DEHYDROGENASE/REDUCTASE FAMILY 9C"/>
    <property type="match status" value="1"/>
</dbReference>
<evidence type="ECO:0000313" key="3">
    <source>
        <dbReference type="WBParaSite" id="ASIM_0002087701-mRNA-1"/>
    </source>
</evidence>
<organism evidence="3">
    <name type="scientific">Anisakis simplex</name>
    <name type="common">Herring worm</name>
    <dbReference type="NCBI Taxonomy" id="6269"/>
    <lineage>
        <taxon>Eukaryota</taxon>
        <taxon>Metazoa</taxon>
        <taxon>Ecdysozoa</taxon>
        <taxon>Nematoda</taxon>
        <taxon>Chromadorea</taxon>
        <taxon>Rhabditida</taxon>
        <taxon>Spirurina</taxon>
        <taxon>Ascaridomorpha</taxon>
        <taxon>Ascaridoidea</taxon>
        <taxon>Anisakidae</taxon>
        <taxon>Anisakis</taxon>
        <taxon>Anisakis simplex complex</taxon>
    </lineage>
</organism>
<reference evidence="1 2" key="2">
    <citation type="submission" date="2018-11" db="EMBL/GenBank/DDBJ databases">
        <authorList>
            <consortium name="Pathogen Informatics"/>
        </authorList>
    </citation>
    <scope>NUCLEOTIDE SEQUENCE [LARGE SCALE GENOMIC DNA]</scope>
</reference>
<dbReference type="InterPro" id="IPR002347">
    <property type="entry name" value="SDR_fam"/>
</dbReference>
<protein>
    <submittedName>
        <fullName evidence="3">NAD(P)-binding protein</fullName>
    </submittedName>
</protein>
<accession>A0A0M3KIQ8</accession>
<dbReference type="PANTHER" id="PTHR43313:SF18">
    <property type="entry name" value="DIETARY RESTRICTION DOWN REGULATED"/>
    <property type="match status" value="1"/>
</dbReference>
<dbReference type="Pfam" id="PF00106">
    <property type="entry name" value="adh_short"/>
    <property type="match status" value="1"/>
</dbReference>
<dbReference type="Proteomes" id="UP000267096">
    <property type="component" value="Unassembled WGS sequence"/>
</dbReference>
<dbReference type="GO" id="GO:0016491">
    <property type="term" value="F:oxidoreductase activity"/>
    <property type="evidence" value="ECO:0007669"/>
    <property type="project" value="TreeGrafter"/>
</dbReference>
<dbReference type="InterPro" id="IPR036291">
    <property type="entry name" value="NAD(P)-bd_dom_sf"/>
</dbReference>
<sequence length="141" mass="16231">MPLFRGRVIICGSGCTLFTVPSYGPYATSKSAVSKYAEVIRHELTPYGINVILIQPGSFDSGMQDTERLLEMMQSKWDCCDASLREEYGERFIRRVKKFCKVFQQHGVSKDVKWVEDTYFNALVAKYPKPLYRIGWDTILL</sequence>
<dbReference type="Gene3D" id="3.40.50.720">
    <property type="entry name" value="NAD(P)-binding Rossmann-like Domain"/>
    <property type="match status" value="1"/>
</dbReference>
<dbReference type="EMBL" id="UYRR01039088">
    <property type="protein sequence ID" value="VDK75492.1"/>
    <property type="molecule type" value="Genomic_DNA"/>
</dbReference>
<reference evidence="3" key="1">
    <citation type="submission" date="2017-02" db="UniProtKB">
        <authorList>
            <consortium name="WormBaseParasite"/>
        </authorList>
    </citation>
    <scope>IDENTIFICATION</scope>
</reference>
<name>A0A0M3KIQ8_ANISI</name>
<proteinExistence type="predicted"/>
<evidence type="ECO:0000313" key="1">
    <source>
        <dbReference type="EMBL" id="VDK75492.1"/>
    </source>
</evidence>